<dbReference type="PRINTS" id="PR01415">
    <property type="entry name" value="ANKYRIN"/>
</dbReference>
<evidence type="ECO:0000313" key="5">
    <source>
        <dbReference type="EMBL" id="KAK0387224.1"/>
    </source>
</evidence>
<dbReference type="PROSITE" id="PS50088">
    <property type="entry name" value="ANK_REPEAT"/>
    <property type="match status" value="2"/>
</dbReference>
<evidence type="ECO:0000256" key="3">
    <source>
        <dbReference type="SAM" id="MobiDB-lite"/>
    </source>
</evidence>
<keyword evidence="1" id="KW-0677">Repeat</keyword>
<dbReference type="InterPro" id="IPR007111">
    <property type="entry name" value="NACHT_NTPase"/>
</dbReference>
<dbReference type="Proteomes" id="UP001175261">
    <property type="component" value="Unassembled WGS sequence"/>
</dbReference>
<feature type="compositionally biased region" description="Low complexity" evidence="3">
    <location>
        <begin position="905"/>
        <end position="916"/>
    </location>
</feature>
<dbReference type="InterPro" id="IPR036770">
    <property type="entry name" value="Ankyrin_rpt-contain_sf"/>
</dbReference>
<dbReference type="Gene3D" id="3.40.50.300">
    <property type="entry name" value="P-loop containing nucleotide triphosphate hydrolases"/>
    <property type="match status" value="1"/>
</dbReference>
<dbReference type="Pfam" id="PF12796">
    <property type="entry name" value="Ank_2"/>
    <property type="match status" value="2"/>
</dbReference>
<dbReference type="InterPro" id="IPR002110">
    <property type="entry name" value="Ankyrin_rpt"/>
</dbReference>
<dbReference type="SUPFAM" id="SSF48403">
    <property type="entry name" value="Ankyrin repeat"/>
    <property type="match status" value="1"/>
</dbReference>
<dbReference type="SUPFAM" id="SSF52540">
    <property type="entry name" value="P-loop containing nucleoside triphosphate hydrolases"/>
    <property type="match status" value="1"/>
</dbReference>
<feature type="domain" description="NACHT" evidence="4">
    <location>
        <begin position="240"/>
        <end position="380"/>
    </location>
</feature>
<accession>A0AA39GHU1</accession>
<organism evidence="5 6">
    <name type="scientific">Sarocladium strictum</name>
    <name type="common">Black bundle disease fungus</name>
    <name type="synonym">Acremonium strictum</name>
    <dbReference type="NCBI Taxonomy" id="5046"/>
    <lineage>
        <taxon>Eukaryota</taxon>
        <taxon>Fungi</taxon>
        <taxon>Dikarya</taxon>
        <taxon>Ascomycota</taxon>
        <taxon>Pezizomycotina</taxon>
        <taxon>Sordariomycetes</taxon>
        <taxon>Hypocreomycetidae</taxon>
        <taxon>Hypocreales</taxon>
        <taxon>Sarocladiaceae</taxon>
        <taxon>Sarocladium</taxon>
    </lineage>
</organism>
<dbReference type="Gene3D" id="1.25.40.20">
    <property type="entry name" value="Ankyrin repeat-containing domain"/>
    <property type="match status" value="1"/>
</dbReference>
<feature type="repeat" description="ANK" evidence="2">
    <location>
        <begin position="768"/>
        <end position="800"/>
    </location>
</feature>
<name>A0AA39GHU1_SARSR</name>
<evidence type="ECO:0000259" key="4">
    <source>
        <dbReference type="PROSITE" id="PS50837"/>
    </source>
</evidence>
<reference evidence="5" key="1">
    <citation type="submission" date="2022-10" db="EMBL/GenBank/DDBJ databases">
        <title>Determination and structural analysis of whole genome sequence of Sarocladium strictum F4-1.</title>
        <authorList>
            <person name="Hu L."/>
            <person name="Jiang Y."/>
        </authorList>
    </citation>
    <scope>NUCLEOTIDE SEQUENCE</scope>
    <source>
        <strain evidence="5">F4-1</strain>
    </source>
</reference>
<dbReference type="InterPro" id="IPR027417">
    <property type="entry name" value="P-loop_NTPase"/>
</dbReference>
<dbReference type="EMBL" id="JAPDFR010000004">
    <property type="protein sequence ID" value="KAK0387224.1"/>
    <property type="molecule type" value="Genomic_DNA"/>
</dbReference>
<dbReference type="PROSITE" id="PS50297">
    <property type="entry name" value="ANK_REP_REGION"/>
    <property type="match status" value="2"/>
</dbReference>
<dbReference type="InterPro" id="IPR056884">
    <property type="entry name" value="NPHP3-like_N"/>
</dbReference>
<evidence type="ECO:0000256" key="2">
    <source>
        <dbReference type="PROSITE-ProRule" id="PRU00023"/>
    </source>
</evidence>
<dbReference type="Pfam" id="PF24883">
    <property type="entry name" value="NPHP3_N"/>
    <property type="match status" value="1"/>
</dbReference>
<sequence length="926" mass="103589">MDPLSISMGVAGVLPLIAQVITTAREYVNSVANAREMIRSLILELEVLKSAIEKLGDLLLTDKIAESDIQFDQASVLLSCSTAIEVKLQELFKRLARESNRKLGSLLWPFTEKEHQKTIGELKNFTTWIHFALSIDGCRLLSQTSDHVVAVLAGQLEQFKATQKLDSKTTELFSAVQKQNKALEDSASLDHRRRVLDWISTTKHDIRHAILQRSRTQNTGSWLLRSDSFMEWRAGRSQANILWCNGIQGSGKTVLACTAIDELKSRIEKPDTLLAYYYFDYQDHKSHAPLNVVSSLLRQLLEQLPELPAPVEELYEARIKSDGNQLLEYERLLQVICQTEGATYLVFDALDECGDLKYVLDLLKKLGQLENCRILVTSRPHVCRQLPPSFPCFELEIKAQDEDIKRYILEQCDAANIHQVADDYFIHQLVEKLTQSASGMFLLPVLQLRTVLNEPTIGEMQDKLDQLTEALSDAFAETMARIQRLPGSRSRLALSALMHLAHAQRLFQASELCDILALRPEKSFLDTKYRPRAKMILDCCQGLAVLDEETGQIRLAHYAIQEYLVSNSEQLFPKFAVRLAFDCLDYLLLDDFKEGPLEADVEIEKRLASYPFLAYTSLFWGSYVKPVETSPEVRDKLLTFYESSPATAVTIQVVHFEAGYHTGYYCPKECLSTTPLHHSAVKGLVHSTRILLDSYDINRGTAMGTTPLIKATSSGHPEVVKLLLEQGADPRRRNWYGNALLCAAEAGKCETIRQLVEWGMDPNEECEDGRTPLGAALDNDSAQAVELLVDLGADLGLREGGEVRKNRFLEACAHGCNKTVDMILRRGWVDLGSGDLTVLALRVARLPIIRHLINSGANVNAVDKDGRTALWHARNIKDFAVAQVLQEAGARLQAEETKPELNTQSLGLPRGSSLPSTVEIESSAST</sequence>
<dbReference type="PANTHER" id="PTHR10039:SF15">
    <property type="entry name" value="NACHT DOMAIN-CONTAINING PROTEIN"/>
    <property type="match status" value="1"/>
</dbReference>
<keyword evidence="6" id="KW-1185">Reference proteome</keyword>
<evidence type="ECO:0000313" key="6">
    <source>
        <dbReference type="Proteomes" id="UP001175261"/>
    </source>
</evidence>
<dbReference type="PROSITE" id="PS50837">
    <property type="entry name" value="NACHT"/>
    <property type="match status" value="1"/>
</dbReference>
<protein>
    <recommendedName>
        <fullName evidence="4">NACHT domain-containing protein</fullName>
    </recommendedName>
</protein>
<proteinExistence type="predicted"/>
<dbReference type="SMART" id="SM00248">
    <property type="entry name" value="ANK"/>
    <property type="match status" value="6"/>
</dbReference>
<feature type="repeat" description="ANK" evidence="2">
    <location>
        <begin position="703"/>
        <end position="735"/>
    </location>
</feature>
<feature type="region of interest" description="Disordered" evidence="3">
    <location>
        <begin position="895"/>
        <end position="926"/>
    </location>
</feature>
<dbReference type="AlphaFoldDB" id="A0AA39GHU1"/>
<dbReference type="PANTHER" id="PTHR10039">
    <property type="entry name" value="AMELOGENIN"/>
    <property type="match status" value="1"/>
</dbReference>
<evidence type="ECO:0000256" key="1">
    <source>
        <dbReference type="ARBA" id="ARBA00022737"/>
    </source>
</evidence>
<gene>
    <name evidence="5" type="ORF">NLU13_5537</name>
</gene>
<comment type="caution">
    <text evidence="5">The sequence shown here is derived from an EMBL/GenBank/DDBJ whole genome shotgun (WGS) entry which is preliminary data.</text>
</comment>
<keyword evidence="2" id="KW-0040">ANK repeat</keyword>